<dbReference type="Proteomes" id="UP000261080">
    <property type="component" value="Unassembled WGS sequence"/>
</dbReference>
<organism evidence="1 2">
    <name type="scientific">Sellimonas intestinalis</name>
    <dbReference type="NCBI Taxonomy" id="1653434"/>
    <lineage>
        <taxon>Bacteria</taxon>
        <taxon>Bacillati</taxon>
        <taxon>Bacillota</taxon>
        <taxon>Clostridia</taxon>
        <taxon>Lachnospirales</taxon>
        <taxon>Lachnospiraceae</taxon>
        <taxon>Sellimonas</taxon>
    </lineage>
</organism>
<evidence type="ECO:0000313" key="1">
    <source>
        <dbReference type="EMBL" id="RGE88807.1"/>
    </source>
</evidence>
<accession>A0A3E3K420</accession>
<gene>
    <name evidence="1" type="ORF">DW016_04635</name>
</gene>
<proteinExistence type="predicted"/>
<name>A0A3E3K420_9FIRM</name>
<evidence type="ECO:0000313" key="2">
    <source>
        <dbReference type="Proteomes" id="UP000261080"/>
    </source>
</evidence>
<keyword evidence="2" id="KW-1185">Reference proteome</keyword>
<protein>
    <submittedName>
        <fullName evidence="1">Uncharacterized protein</fullName>
    </submittedName>
</protein>
<comment type="caution">
    <text evidence="1">The sequence shown here is derived from an EMBL/GenBank/DDBJ whole genome shotgun (WGS) entry which is preliminary data.</text>
</comment>
<sequence length="93" mass="10674">MYELGVLGLKIPAKLMRMRGIGSEWCFSFNEGLKPLELLEYGFSPENTEIKFVLNPIFSKKLALVFNTNEVVGVFGKEYLVDNHARKMAIKRF</sequence>
<dbReference type="EMBL" id="QVLX01000002">
    <property type="protein sequence ID" value="RGE88807.1"/>
    <property type="molecule type" value="Genomic_DNA"/>
</dbReference>
<dbReference type="AlphaFoldDB" id="A0A3E3K420"/>
<reference evidence="1 2" key="1">
    <citation type="submission" date="2018-08" db="EMBL/GenBank/DDBJ databases">
        <title>A genome reference for cultivated species of the human gut microbiota.</title>
        <authorList>
            <person name="Zou Y."/>
            <person name="Xue W."/>
            <person name="Luo G."/>
        </authorList>
    </citation>
    <scope>NUCLEOTIDE SEQUENCE [LARGE SCALE GENOMIC DNA]</scope>
    <source>
        <strain evidence="1 2">AF37-2AT</strain>
    </source>
</reference>